<keyword evidence="3" id="KW-0805">Transcription regulation</keyword>
<dbReference type="Proteomes" id="UP000311382">
    <property type="component" value="Unassembled WGS sequence"/>
</dbReference>
<reference evidence="8 9" key="1">
    <citation type="submission" date="2019-03" db="EMBL/GenBank/DDBJ databases">
        <title>Rhodosporidium diobovatum UCD-FST 08-225 genome sequencing, assembly, and annotation.</title>
        <authorList>
            <person name="Fakankun I.U."/>
            <person name="Fristensky B."/>
            <person name="Levin D.B."/>
        </authorList>
    </citation>
    <scope>NUCLEOTIDE SEQUENCE [LARGE SCALE GENOMIC DNA]</scope>
    <source>
        <strain evidence="8 9">UCD-FST 08-225</strain>
    </source>
</reference>
<accession>A0A5C5FWZ3</accession>
<evidence type="ECO:0000256" key="5">
    <source>
        <dbReference type="ARBA" id="ARBA00023242"/>
    </source>
</evidence>
<dbReference type="PROSITE" id="PS50048">
    <property type="entry name" value="ZN2_CY6_FUNGAL_2"/>
    <property type="match status" value="1"/>
</dbReference>
<dbReference type="Pfam" id="PF00172">
    <property type="entry name" value="Zn_clus"/>
    <property type="match status" value="1"/>
</dbReference>
<gene>
    <name evidence="8" type="ORF">DMC30DRAFT_235875</name>
</gene>
<keyword evidence="4" id="KW-0804">Transcription</keyword>
<evidence type="ECO:0000256" key="1">
    <source>
        <dbReference type="ARBA" id="ARBA00004123"/>
    </source>
</evidence>
<comment type="caution">
    <text evidence="8">The sequence shown here is derived from an EMBL/GenBank/DDBJ whole genome shotgun (WGS) entry which is preliminary data.</text>
</comment>
<protein>
    <recommendedName>
        <fullName evidence="7">Zn(2)-C6 fungal-type domain-containing protein</fullName>
    </recommendedName>
</protein>
<dbReference type="EMBL" id="SOZI01000058">
    <property type="protein sequence ID" value="TNY20786.1"/>
    <property type="molecule type" value="Genomic_DNA"/>
</dbReference>
<evidence type="ECO:0000256" key="3">
    <source>
        <dbReference type="ARBA" id="ARBA00023015"/>
    </source>
</evidence>
<keyword evidence="2" id="KW-0479">Metal-binding</keyword>
<proteinExistence type="predicted"/>
<sequence length="794" mass="84195">MPPERTAGSLAESVTHGVPLSSHGAGHAPSLVRGTACSACKRRKLRCDGVRPVCGGCSKSAEVHGDDPSAVPSCVYPEPKVRASPLGKLQRASLEAEIAELKATVAQLRAAAALAPGSATAPTAPVDLAAGTRSGFAGSPFSGTMAYDFSFEDQSSILSNPAAFLTGPQSRSVRLSGPPPSGEAWLPIMAGSVPGLSPIPAYSPSSSATSPFTPPDPLLELIYPGWPRDLPPPELTHRLVEVFFSRPHQCIGIVDAARIRAAMRLPPTSSAFPHTALLHVMCAIACLMVPDDFFRGEAPYWGTAKPGDYHVARCKIAIEASLNATSLFHIAQVYGLLCFWLYSQARWIELWQYCGLATRITTPLGLNHVRAASDSAADPAAAPYEPHLLADTDDEAHLRERALTFWLGAFVADRFASASTGWACSLDKVDVTTVVPSEGQPYPRGESVAASPNSPHNPAFFLAHTQGCGPVQLFIKAVVLLGDVVQYQHRAPHASRTVSGFALNDKISDLRLTDSFKRLDANVQGFMASIPREYQFLHRPLGAGIDDVLSETRLCLVHGMAHTSSILLHEPYVATLDEAEPSLVRCVESANAIQQSIHLILGTSYDIALFSPFFTYVVACAGRTFVRLIALKLVKGVQHGVGELRGNIETILNVLKAHRTPLGDNAHAQLSSMVADPLRCLPRPFLPLATVLAPNPTYRVPTAPLRTPCVRGPEPAEEAAVATGAHSASEESRGVFELLEGDAVGGAGAHARPEGATYDSGGGGQYLDAATADGGAEWYAAEGLAGLEQVLQMQ</sequence>
<dbReference type="SMART" id="SM00066">
    <property type="entry name" value="GAL4"/>
    <property type="match status" value="1"/>
</dbReference>
<dbReference type="SUPFAM" id="SSF57701">
    <property type="entry name" value="Zn2/Cys6 DNA-binding domain"/>
    <property type="match status" value="1"/>
</dbReference>
<dbReference type="STRING" id="5288.A0A5C5FWZ3"/>
<evidence type="ECO:0000259" key="7">
    <source>
        <dbReference type="PROSITE" id="PS50048"/>
    </source>
</evidence>
<dbReference type="Gene3D" id="4.10.240.10">
    <property type="entry name" value="Zn(2)-C6 fungal-type DNA-binding domain"/>
    <property type="match status" value="1"/>
</dbReference>
<dbReference type="GO" id="GO:0006351">
    <property type="term" value="P:DNA-templated transcription"/>
    <property type="evidence" value="ECO:0007669"/>
    <property type="project" value="InterPro"/>
</dbReference>
<dbReference type="InterPro" id="IPR007219">
    <property type="entry name" value="XnlR_reg_dom"/>
</dbReference>
<evidence type="ECO:0000256" key="6">
    <source>
        <dbReference type="SAM" id="MobiDB-lite"/>
    </source>
</evidence>
<dbReference type="GO" id="GO:0005634">
    <property type="term" value="C:nucleus"/>
    <property type="evidence" value="ECO:0007669"/>
    <property type="project" value="UniProtKB-SubCell"/>
</dbReference>
<dbReference type="InterPro" id="IPR001138">
    <property type="entry name" value="Zn2Cys6_DnaBD"/>
</dbReference>
<dbReference type="InterPro" id="IPR036864">
    <property type="entry name" value="Zn2-C6_fun-type_DNA-bd_sf"/>
</dbReference>
<evidence type="ECO:0000256" key="2">
    <source>
        <dbReference type="ARBA" id="ARBA00022723"/>
    </source>
</evidence>
<dbReference type="InterPro" id="IPR050815">
    <property type="entry name" value="TF_fung"/>
</dbReference>
<dbReference type="OrthoDB" id="5600212at2759"/>
<keyword evidence="5" id="KW-0539">Nucleus</keyword>
<organism evidence="8 9">
    <name type="scientific">Rhodotorula diobovata</name>
    <dbReference type="NCBI Taxonomy" id="5288"/>
    <lineage>
        <taxon>Eukaryota</taxon>
        <taxon>Fungi</taxon>
        <taxon>Dikarya</taxon>
        <taxon>Basidiomycota</taxon>
        <taxon>Pucciniomycotina</taxon>
        <taxon>Microbotryomycetes</taxon>
        <taxon>Sporidiobolales</taxon>
        <taxon>Sporidiobolaceae</taxon>
        <taxon>Rhodotorula</taxon>
    </lineage>
</organism>
<evidence type="ECO:0000313" key="8">
    <source>
        <dbReference type="EMBL" id="TNY20786.1"/>
    </source>
</evidence>
<evidence type="ECO:0000256" key="4">
    <source>
        <dbReference type="ARBA" id="ARBA00023163"/>
    </source>
</evidence>
<dbReference type="PANTHER" id="PTHR47338">
    <property type="entry name" value="ZN(II)2CYS6 TRANSCRIPTION FACTOR (EUROFUNG)-RELATED"/>
    <property type="match status" value="1"/>
</dbReference>
<comment type="subcellular location">
    <subcellularLocation>
        <location evidence="1">Nucleus</location>
    </subcellularLocation>
</comment>
<dbReference type="SMART" id="SM00906">
    <property type="entry name" value="Fungal_trans"/>
    <property type="match status" value="1"/>
</dbReference>
<dbReference type="Pfam" id="PF04082">
    <property type="entry name" value="Fungal_trans"/>
    <property type="match status" value="1"/>
</dbReference>
<dbReference type="PANTHER" id="PTHR47338:SF29">
    <property type="entry name" value="ZN(2)-C6 FUNGAL-TYPE DOMAIN-CONTAINING PROTEIN"/>
    <property type="match status" value="1"/>
</dbReference>
<feature type="domain" description="Zn(2)-C6 fungal-type" evidence="7">
    <location>
        <begin position="36"/>
        <end position="76"/>
    </location>
</feature>
<feature type="region of interest" description="Disordered" evidence="6">
    <location>
        <begin position="1"/>
        <end position="26"/>
    </location>
</feature>
<dbReference type="GO" id="GO:0008270">
    <property type="term" value="F:zinc ion binding"/>
    <property type="evidence" value="ECO:0007669"/>
    <property type="project" value="InterPro"/>
</dbReference>
<dbReference type="AlphaFoldDB" id="A0A5C5FWZ3"/>
<dbReference type="GO" id="GO:0003677">
    <property type="term" value="F:DNA binding"/>
    <property type="evidence" value="ECO:0007669"/>
    <property type="project" value="InterPro"/>
</dbReference>
<keyword evidence="9" id="KW-1185">Reference proteome</keyword>
<dbReference type="CDD" id="cd12148">
    <property type="entry name" value="fungal_TF_MHR"/>
    <property type="match status" value="1"/>
</dbReference>
<dbReference type="CDD" id="cd00067">
    <property type="entry name" value="GAL4"/>
    <property type="match status" value="1"/>
</dbReference>
<name>A0A5C5FWZ3_9BASI</name>
<dbReference type="GO" id="GO:0000981">
    <property type="term" value="F:DNA-binding transcription factor activity, RNA polymerase II-specific"/>
    <property type="evidence" value="ECO:0007669"/>
    <property type="project" value="InterPro"/>
</dbReference>
<evidence type="ECO:0000313" key="9">
    <source>
        <dbReference type="Proteomes" id="UP000311382"/>
    </source>
</evidence>